<evidence type="ECO:0000313" key="1">
    <source>
        <dbReference type="EMBL" id="VEU37683.1"/>
    </source>
</evidence>
<dbReference type="AlphaFoldDB" id="A0A448Z6M2"/>
<reference evidence="1 2" key="1">
    <citation type="submission" date="2019-01" db="EMBL/GenBank/DDBJ databases">
        <authorList>
            <person name="Ferrante I. M."/>
        </authorList>
    </citation>
    <scope>NUCLEOTIDE SEQUENCE [LARGE SCALE GENOMIC DNA]</scope>
    <source>
        <strain evidence="1 2">B856</strain>
    </source>
</reference>
<sequence length="70" mass="7317">MLPSIFPALRTAKKACRRATPCFPESVLKNWANSMAEPSSIGKLQAFTASRAAHTLSPPISTGGSFAAAP</sequence>
<name>A0A448Z6M2_9STRA</name>
<evidence type="ECO:0000313" key="2">
    <source>
        <dbReference type="Proteomes" id="UP000291116"/>
    </source>
</evidence>
<protein>
    <submittedName>
        <fullName evidence="1">Uncharacterized protein</fullName>
    </submittedName>
</protein>
<keyword evidence="2" id="KW-1185">Reference proteome</keyword>
<dbReference type="Proteomes" id="UP000291116">
    <property type="component" value="Unassembled WGS sequence"/>
</dbReference>
<organism evidence="1 2">
    <name type="scientific">Pseudo-nitzschia multistriata</name>
    <dbReference type="NCBI Taxonomy" id="183589"/>
    <lineage>
        <taxon>Eukaryota</taxon>
        <taxon>Sar</taxon>
        <taxon>Stramenopiles</taxon>
        <taxon>Ochrophyta</taxon>
        <taxon>Bacillariophyta</taxon>
        <taxon>Bacillariophyceae</taxon>
        <taxon>Bacillariophycidae</taxon>
        <taxon>Bacillariales</taxon>
        <taxon>Bacillariaceae</taxon>
        <taxon>Pseudo-nitzschia</taxon>
    </lineage>
</organism>
<gene>
    <name evidence="1" type="ORF">PSNMU_V1.4_AUG-EV-PASAV3_0045100</name>
</gene>
<dbReference type="EMBL" id="CAACVS010000137">
    <property type="protein sequence ID" value="VEU37683.1"/>
    <property type="molecule type" value="Genomic_DNA"/>
</dbReference>
<accession>A0A448Z6M2</accession>
<proteinExistence type="predicted"/>